<keyword evidence="3" id="KW-0732">Signal</keyword>
<feature type="domain" description="Ionotropic glutamate receptor C-terminal" evidence="6">
    <location>
        <begin position="37"/>
        <end position="258"/>
    </location>
</feature>
<dbReference type="GO" id="GO:0030313">
    <property type="term" value="C:cell envelope"/>
    <property type="evidence" value="ECO:0007669"/>
    <property type="project" value="UniProtKB-SubCell"/>
</dbReference>
<organism evidence="7 8">
    <name type="scientific">Lyticum sinuosum</name>
    <dbReference type="NCBI Taxonomy" id="1332059"/>
    <lineage>
        <taxon>Bacteria</taxon>
        <taxon>Pseudomonadati</taxon>
        <taxon>Pseudomonadota</taxon>
        <taxon>Alphaproteobacteria</taxon>
        <taxon>Rickettsiales</taxon>
        <taxon>Lyticum</taxon>
    </lineage>
</organism>
<dbReference type="AlphaFoldDB" id="A0AAE4VL16"/>
<evidence type="ECO:0000256" key="4">
    <source>
        <dbReference type="RuleBase" id="RU003744"/>
    </source>
</evidence>
<comment type="caution">
    <text evidence="7">The sequence shown here is derived from an EMBL/GenBank/DDBJ whole genome shotgun (WGS) entry which is preliminary data.</text>
</comment>
<dbReference type="EMBL" id="JARGYU010000001">
    <property type="protein sequence ID" value="MDZ5761047.1"/>
    <property type="molecule type" value="Genomic_DNA"/>
</dbReference>
<dbReference type="InterPro" id="IPR018313">
    <property type="entry name" value="SBP_3_CS"/>
</dbReference>
<dbReference type="RefSeq" id="WP_322498478.1">
    <property type="nucleotide sequence ID" value="NZ_JARGYU010000001.1"/>
</dbReference>
<dbReference type="SMART" id="SM00079">
    <property type="entry name" value="PBPe"/>
    <property type="match status" value="1"/>
</dbReference>
<evidence type="ECO:0000259" key="6">
    <source>
        <dbReference type="SMART" id="SM00079"/>
    </source>
</evidence>
<dbReference type="GO" id="GO:0016020">
    <property type="term" value="C:membrane"/>
    <property type="evidence" value="ECO:0007669"/>
    <property type="project" value="InterPro"/>
</dbReference>
<evidence type="ECO:0000313" key="7">
    <source>
        <dbReference type="EMBL" id="MDZ5761047.1"/>
    </source>
</evidence>
<dbReference type="PROSITE" id="PS01039">
    <property type="entry name" value="SBP_BACTERIAL_3"/>
    <property type="match status" value="1"/>
</dbReference>
<dbReference type="InterPro" id="IPR001638">
    <property type="entry name" value="Solute-binding_3/MltF_N"/>
</dbReference>
<dbReference type="PANTHER" id="PTHR35936:SF17">
    <property type="entry name" value="ARGININE-BINDING EXTRACELLULAR PROTEIN ARTP"/>
    <property type="match status" value="1"/>
</dbReference>
<accession>A0AAE4VL16</accession>
<reference evidence="7" key="1">
    <citation type="submission" date="2023-02" db="EMBL/GenBank/DDBJ databases">
        <title>Host association and intracellularity evolved multiple times independently in the Rickettsiales.</title>
        <authorList>
            <person name="Castelli M."/>
            <person name="Nardi T."/>
            <person name="Gammuto L."/>
            <person name="Bellinzona G."/>
            <person name="Sabaneyeva E."/>
            <person name="Potekhin A."/>
            <person name="Serra V."/>
            <person name="Petroni G."/>
            <person name="Sassera D."/>
        </authorList>
    </citation>
    <scope>NUCLEOTIDE SEQUENCE</scope>
    <source>
        <strain evidence="7">USBL-36I1</strain>
    </source>
</reference>
<feature type="domain" description="Solute-binding protein family 3/N-terminal" evidence="5">
    <location>
        <begin position="37"/>
        <end position="261"/>
    </location>
</feature>
<dbReference type="InterPro" id="IPR001320">
    <property type="entry name" value="Iontro_rcpt_C"/>
</dbReference>
<name>A0AAE4VL16_9RICK</name>
<dbReference type="Gene3D" id="3.40.190.10">
    <property type="entry name" value="Periplasmic binding protein-like II"/>
    <property type="match status" value="2"/>
</dbReference>
<dbReference type="Pfam" id="PF00497">
    <property type="entry name" value="SBP_bac_3"/>
    <property type="match status" value="1"/>
</dbReference>
<evidence type="ECO:0000256" key="1">
    <source>
        <dbReference type="ARBA" id="ARBA00004196"/>
    </source>
</evidence>
<evidence type="ECO:0000256" key="2">
    <source>
        <dbReference type="ARBA" id="ARBA00010333"/>
    </source>
</evidence>
<proteinExistence type="inferred from homology"/>
<evidence type="ECO:0000259" key="5">
    <source>
        <dbReference type="SMART" id="SM00062"/>
    </source>
</evidence>
<protein>
    <submittedName>
        <fullName evidence="7">ABC transporter substrate-binding protein</fullName>
    </submittedName>
</protein>
<dbReference type="GO" id="GO:0015276">
    <property type="term" value="F:ligand-gated monoatomic ion channel activity"/>
    <property type="evidence" value="ECO:0007669"/>
    <property type="project" value="InterPro"/>
</dbReference>
<dbReference type="PANTHER" id="PTHR35936">
    <property type="entry name" value="MEMBRANE-BOUND LYTIC MUREIN TRANSGLYCOSYLASE F"/>
    <property type="match status" value="1"/>
</dbReference>
<comment type="similarity">
    <text evidence="2 4">Belongs to the bacterial solute-binding protein 3 family.</text>
</comment>
<dbReference type="CDD" id="cd13530">
    <property type="entry name" value="PBP2_peptides_like"/>
    <property type="match status" value="1"/>
</dbReference>
<comment type="subcellular location">
    <subcellularLocation>
        <location evidence="1">Cell envelope</location>
    </subcellularLocation>
</comment>
<sequence>MKKLLEIVPLITLIIFTIFLLSKSNFGSNRGEYNIEHLIVAMGEEDYFPFKYYDKKLKKNVGFDIDFAMDLGEELKKKVLIKNMPFADIINAVHKRKAHIAISAISPDKNRSKLVDFSDIYYSSPFYLIFKRSNKMFTLEDLNNKKLGVEIGTSMESYVRNYVKNYKILINIIPYSSSYKAIKDLNNNNIDAFITEEFPALKEAINSDKNLAIQKIPQSSGGYAIAMQHDWILSHDINIAISNLMKNGKMKRLYSRYGLLSLTD</sequence>
<dbReference type="Proteomes" id="UP001289135">
    <property type="component" value="Unassembled WGS sequence"/>
</dbReference>
<evidence type="ECO:0000256" key="3">
    <source>
        <dbReference type="ARBA" id="ARBA00022729"/>
    </source>
</evidence>
<evidence type="ECO:0000313" key="8">
    <source>
        <dbReference type="Proteomes" id="UP001289135"/>
    </source>
</evidence>
<gene>
    <name evidence="7" type="ORF">Lyticum_00207</name>
</gene>
<keyword evidence="8" id="KW-1185">Reference proteome</keyword>
<dbReference type="SUPFAM" id="SSF53850">
    <property type="entry name" value="Periplasmic binding protein-like II"/>
    <property type="match status" value="1"/>
</dbReference>
<dbReference type="SMART" id="SM00062">
    <property type="entry name" value="PBPb"/>
    <property type="match status" value="1"/>
</dbReference>